<dbReference type="Gene3D" id="3.30.1370.110">
    <property type="match status" value="1"/>
</dbReference>
<evidence type="ECO:0000259" key="1">
    <source>
        <dbReference type="PROSITE" id="PS50828"/>
    </source>
</evidence>
<dbReference type="InterPro" id="IPR002625">
    <property type="entry name" value="Smr_dom"/>
</dbReference>
<dbReference type="Proteomes" id="UP001370490">
    <property type="component" value="Unassembled WGS sequence"/>
</dbReference>
<evidence type="ECO:0000313" key="2">
    <source>
        <dbReference type="EMBL" id="KAK6923632.1"/>
    </source>
</evidence>
<dbReference type="AlphaFoldDB" id="A0AAN8V6H7"/>
<dbReference type="Pfam" id="PF08590">
    <property type="entry name" value="DUF1771"/>
    <property type="match status" value="1"/>
</dbReference>
<proteinExistence type="predicted"/>
<comment type="caution">
    <text evidence="2">The sequence shown here is derived from an EMBL/GenBank/DDBJ whole genome shotgun (WGS) entry which is preliminary data.</text>
</comment>
<dbReference type="SUPFAM" id="SSF160443">
    <property type="entry name" value="SMR domain-like"/>
    <property type="match status" value="1"/>
</dbReference>
<dbReference type="PANTHER" id="PTHR47812">
    <property type="entry name" value="SMR (SMALL MUTS RELATED) DOMAIN-CONTAINING PROTEIN"/>
    <property type="match status" value="1"/>
</dbReference>
<protein>
    <recommendedName>
        <fullName evidence="1">Smr domain-containing protein</fullName>
    </recommendedName>
</protein>
<accession>A0AAN8V6H7</accession>
<name>A0AAN8V6H7_9MAGN</name>
<dbReference type="SMART" id="SM00463">
    <property type="entry name" value="SMR"/>
    <property type="match status" value="1"/>
</dbReference>
<gene>
    <name evidence="2" type="ORF">RJ641_009832</name>
</gene>
<dbReference type="PROSITE" id="PS50828">
    <property type="entry name" value="SMR"/>
    <property type="match status" value="1"/>
</dbReference>
<dbReference type="InterPro" id="IPR036063">
    <property type="entry name" value="Smr_dom_sf"/>
</dbReference>
<feature type="domain" description="Smr" evidence="1">
    <location>
        <begin position="312"/>
        <end position="415"/>
    </location>
</feature>
<reference evidence="2 3" key="1">
    <citation type="submission" date="2023-12" db="EMBL/GenBank/DDBJ databases">
        <title>A high-quality genome assembly for Dillenia turbinata (Dilleniales).</title>
        <authorList>
            <person name="Chanderbali A."/>
        </authorList>
    </citation>
    <scope>NUCLEOTIDE SEQUENCE [LARGE SCALE GENOMIC DNA]</scope>
    <source>
        <strain evidence="2">LSX21</strain>
        <tissue evidence="2">Leaf</tissue>
    </source>
</reference>
<dbReference type="InterPro" id="IPR013899">
    <property type="entry name" value="DUF1771"/>
</dbReference>
<keyword evidence="3" id="KW-1185">Reference proteome</keyword>
<evidence type="ECO:0000313" key="3">
    <source>
        <dbReference type="Proteomes" id="UP001370490"/>
    </source>
</evidence>
<sequence length="437" mass="48635">MSWAKGKSSGWAAFDLKERRKQGLLPEPDADPFPALSTSIASLHSSQNNGRNSHPSERSFSSVVLPSTKFSTSYNPSVQAGNCSQNHKNKNSNKCNLGSAFKELKELNSWADDSLIDDIMAAVEYDVGKASSLLQSMISTPSDGLKEEKKAVKAEFNMTSKAYDNEYDSMVVDMNAPLDRFAELADLQLSLKDNLKDKEKLEGGFDSGGKQLTENDAHLNLILKNLRSVPVEPEWEVDDVYLSHRKDAMKMMRAASQHSRAATNAFLRGDHISAKQLSLMAQEEWAAADKLNAKAAEEILMIRNSKNDMWKLDLHGLHAAEAIQALQKHLSKIEIQLPLNHSVSPNRGKGNTRLQRSSSLESLSCMSMVDKQQVLSCKRPTSLEVITGRGNHSRGQAALPTAVRNFLIEKWLFSFLHTTLQLFFTDYAFRSRFLVSS</sequence>
<dbReference type="PANTHER" id="PTHR47812:SF2">
    <property type="entry name" value="SMR (SMALL MUTS RELATED) DOMAIN-CONTAINING PROTEIN"/>
    <property type="match status" value="1"/>
</dbReference>
<dbReference type="EMBL" id="JBAMMX010000017">
    <property type="protein sequence ID" value="KAK6923632.1"/>
    <property type="molecule type" value="Genomic_DNA"/>
</dbReference>
<dbReference type="SMART" id="SM01162">
    <property type="entry name" value="DUF1771"/>
    <property type="match status" value="1"/>
</dbReference>
<organism evidence="2 3">
    <name type="scientific">Dillenia turbinata</name>
    <dbReference type="NCBI Taxonomy" id="194707"/>
    <lineage>
        <taxon>Eukaryota</taxon>
        <taxon>Viridiplantae</taxon>
        <taxon>Streptophyta</taxon>
        <taxon>Embryophyta</taxon>
        <taxon>Tracheophyta</taxon>
        <taxon>Spermatophyta</taxon>
        <taxon>Magnoliopsida</taxon>
        <taxon>eudicotyledons</taxon>
        <taxon>Gunneridae</taxon>
        <taxon>Pentapetalae</taxon>
        <taxon>Dilleniales</taxon>
        <taxon>Dilleniaceae</taxon>
        <taxon>Dillenia</taxon>
    </lineage>
</organism>